<proteinExistence type="predicted"/>
<dbReference type="RefSeq" id="XP_040740839.1">
    <property type="nucleotide sequence ID" value="XM_040885735.1"/>
</dbReference>
<feature type="region of interest" description="Disordered" evidence="1">
    <location>
        <begin position="65"/>
        <end position="86"/>
    </location>
</feature>
<organism evidence="2 3">
    <name type="scientific">Linderina pennispora</name>
    <dbReference type="NCBI Taxonomy" id="61395"/>
    <lineage>
        <taxon>Eukaryota</taxon>
        <taxon>Fungi</taxon>
        <taxon>Fungi incertae sedis</taxon>
        <taxon>Zoopagomycota</taxon>
        <taxon>Kickxellomycotina</taxon>
        <taxon>Kickxellomycetes</taxon>
        <taxon>Kickxellales</taxon>
        <taxon>Kickxellaceae</taxon>
        <taxon>Linderina</taxon>
    </lineage>
</organism>
<name>A0A1Y1W030_9FUNG</name>
<comment type="caution">
    <text evidence="2">The sequence shown here is derived from an EMBL/GenBank/DDBJ whole genome shotgun (WGS) entry which is preliminary data.</text>
</comment>
<sequence length="228" mass="25228">MHSPASEHHSKFEVGSAMLCSDSTSSNSNTLTSNLPSITVRPSRLNIEAIDLDSDTSSIELTPVFSENPPKFRTHHGLTPYTKPLPVPKRRVSRVAGGARKPAPRFEIGSAKLTYGNAPMPPITWQQQTKEPAQQKQQVSLGIPNTNSAHSRATSWYANVSAVRPTLRKWSVGDALQRPSMEQLSGPYQMVDHPVPGEEDGPQRDPQFRAAYTLGRYHNRMERSNTDC</sequence>
<evidence type="ECO:0000313" key="3">
    <source>
        <dbReference type="Proteomes" id="UP000193922"/>
    </source>
</evidence>
<evidence type="ECO:0000313" key="2">
    <source>
        <dbReference type="EMBL" id="ORX66880.1"/>
    </source>
</evidence>
<reference evidence="2 3" key="1">
    <citation type="submission" date="2016-07" db="EMBL/GenBank/DDBJ databases">
        <title>Pervasive Adenine N6-methylation of Active Genes in Fungi.</title>
        <authorList>
            <consortium name="DOE Joint Genome Institute"/>
            <person name="Mondo S.J."/>
            <person name="Dannebaum R.O."/>
            <person name="Kuo R.C."/>
            <person name="Labutti K."/>
            <person name="Haridas S."/>
            <person name="Kuo A."/>
            <person name="Salamov A."/>
            <person name="Ahrendt S.R."/>
            <person name="Lipzen A."/>
            <person name="Sullivan W."/>
            <person name="Andreopoulos W.B."/>
            <person name="Clum A."/>
            <person name="Lindquist E."/>
            <person name="Daum C."/>
            <person name="Ramamoorthy G.K."/>
            <person name="Gryganskyi A."/>
            <person name="Culley D."/>
            <person name="Magnuson J.K."/>
            <person name="James T.Y."/>
            <person name="O'Malley M.A."/>
            <person name="Stajich J.E."/>
            <person name="Spatafora J.W."/>
            <person name="Visel A."/>
            <person name="Grigoriev I.V."/>
        </authorList>
    </citation>
    <scope>NUCLEOTIDE SEQUENCE [LARGE SCALE GENOMIC DNA]</scope>
    <source>
        <strain evidence="2 3">ATCC 12442</strain>
    </source>
</reference>
<dbReference type="AlphaFoldDB" id="A0A1Y1W030"/>
<dbReference type="Proteomes" id="UP000193922">
    <property type="component" value="Unassembled WGS sequence"/>
</dbReference>
<gene>
    <name evidence="2" type="ORF">DL89DRAFT_259986</name>
</gene>
<keyword evidence="3" id="KW-1185">Reference proteome</keyword>
<accession>A0A1Y1W030</accession>
<protein>
    <submittedName>
        <fullName evidence="2">Uncharacterized protein</fullName>
    </submittedName>
</protein>
<dbReference type="GeneID" id="63802383"/>
<evidence type="ECO:0000256" key="1">
    <source>
        <dbReference type="SAM" id="MobiDB-lite"/>
    </source>
</evidence>
<dbReference type="EMBL" id="MCFD01000014">
    <property type="protein sequence ID" value="ORX66880.1"/>
    <property type="molecule type" value="Genomic_DNA"/>
</dbReference>